<sequence length="349" mass="39989">MPIPMYPVPSQDAYGQQCPHSPQRITPKYIDCSMAIPSLRPILDASPLSDAYTLYKAFKGIGCDKKVLLNIVTHRTCYHREQIKREYLRMYGKSLIQRTESELRDPLERVVVSLLYSGADLDAYTLRKATKGLGTDESALMHILCTRSSFQISKIKESYRNLFGRSLQDHITSDTSGSFKKILLCLLNEPRDQSNFADPAIAAQQVSEIYSRCSVKMKAPENLIPIFCKTNYNQLRLTFEKFQSAQGKTIYRYVKEFFEGDYERTLMTICNYVINPFHYFSKHLKLGIINGDINQVIRVVCTRCEIDLTNILNDYKIIFGTDAATDIKNAFELQHRETVVALLMLIGQQ</sequence>
<keyword evidence="4" id="KW-0106">Calcium</keyword>
<reference evidence="5" key="1">
    <citation type="submission" date="2018-11" db="EMBL/GenBank/DDBJ databases">
        <title>Myxobolus squamalis genome and transcriptome.</title>
        <authorList>
            <person name="Yahalomi D."/>
            <person name="Atkinson S.D."/>
            <person name="Neuhof M."/>
            <person name="Chang E.S."/>
            <person name="Philippe H."/>
            <person name="Cartwright P."/>
            <person name="Bartholomew J.L."/>
            <person name="Huchon D."/>
        </authorList>
    </citation>
    <scope>NUCLEOTIDE SEQUENCE</scope>
    <source>
        <strain evidence="5">71B08</strain>
        <tissue evidence="5">Whole</tissue>
    </source>
</reference>
<dbReference type="InterPro" id="IPR018252">
    <property type="entry name" value="Annexin_repeat_CS"/>
</dbReference>
<evidence type="ECO:0000313" key="5">
    <source>
        <dbReference type="EMBL" id="NDJ96075.1"/>
    </source>
</evidence>
<dbReference type="InterPro" id="IPR018502">
    <property type="entry name" value="Annexin_repeat"/>
</dbReference>
<dbReference type="FunFam" id="1.10.220.10:FF:000003">
    <property type="entry name" value="Annexin"/>
    <property type="match status" value="1"/>
</dbReference>
<comment type="similarity">
    <text evidence="1 4">Belongs to the annexin family.</text>
</comment>
<dbReference type="SUPFAM" id="SSF47874">
    <property type="entry name" value="Annexin"/>
    <property type="match status" value="1"/>
</dbReference>
<name>A0A6B2G194_MYXSQ</name>
<protein>
    <recommendedName>
        <fullName evidence="4">Annexin</fullName>
    </recommendedName>
</protein>
<keyword evidence="3 4" id="KW-0041">Annexin</keyword>
<dbReference type="GO" id="GO:0005886">
    <property type="term" value="C:plasma membrane"/>
    <property type="evidence" value="ECO:0007669"/>
    <property type="project" value="TreeGrafter"/>
</dbReference>
<accession>A0A6B2G194</accession>
<dbReference type="GO" id="GO:0001786">
    <property type="term" value="F:phosphatidylserine binding"/>
    <property type="evidence" value="ECO:0007669"/>
    <property type="project" value="TreeGrafter"/>
</dbReference>
<dbReference type="InterPro" id="IPR037104">
    <property type="entry name" value="Annexin_sf"/>
</dbReference>
<dbReference type="GO" id="GO:0005509">
    <property type="term" value="F:calcium ion binding"/>
    <property type="evidence" value="ECO:0007669"/>
    <property type="project" value="InterPro"/>
</dbReference>
<organism evidence="5">
    <name type="scientific">Myxobolus squamalis</name>
    <name type="common">Myxosporean</name>
    <dbReference type="NCBI Taxonomy" id="59785"/>
    <lineage>
        <taxon>Eukaryota</taxon>
        <taxon>Metazoa</taxon>
        <taxon>Cnidaria</taxon>
        <taxon>Myxozoa</taxon>
        <taxon>Myxosporea</taxon>
        <taxon>Bivalvulida</taxon>
        <taxon>Platysporina</taxon>
        <taxon>Myxobolidae</taxon>
        <taxon>Myxobolus</taxon>
    </lineage>
</organism>
<dbReference type="AlphaFoldDB" id="A0A6B2G194"/>
<dbReference type="GO" id="GO:0005737">
    <property type="term" value="C:cytoplasm"/>
    <property type="evidence" value="ECO:0007669"/>
    <property type="project" value="TreeGrafter"/>
</dbReference>
<dbReference type="EMBL" id="GHBR01000531">
    <property type="protein sequence ID" value="NDJ96075.1"/>
    <property type="molecule type" value="Transcribed_RNA"/>
</dbReference>
<dbReference type="Pfam" id="PF00191">
    <property type="entry name" value="Annexin"/>
    <property type="match status" value="4"/>
</dbReference>
<keyword evidence="2 4" id="KW-0677">Repeat</keyword>
<keyword evidence="4" id="KW-0111">Calcium/phospholipid-binding</keyword>
<evidence type="ECO:0000256" key="3">
    <source>
        <dbReference type="ARBA" id="ARBA00023216"/>
    </source>
</evidence>
<comment type="domain">
    <text evidence="4">A pair of annexin repeats may form one binding site for calcium and phospholipid.</text>
</comment>
<dbReference type="GO" id="GO:0012506">
    <property type="term" value="C:vesicle membrane"/>
    <property type="evidence" value="ECO:0007669"/>
    <property type="project" value="TreeGrafter"/>
</dbReference>
<dbReference type="SMART" id="SM00335">
    <property type="entry name" value="ANX"/>
    <property type="match status" value="4"/>
</dbReference>
<dbReference type="GO" id="GO:0005634">
    <property type="term" value="C:nucleus"/>
    <property type="evidence" value="ECO:0007669"/>
    <property type="project" value="TreeGrafter"/>
</dbReference>
<dbReference type="PRINTS" id="PR00196">
    <property type="entry name" value="ANNEXIN"/>
</dbReference>
<dbReference type="Gene3D" id="1.10.220.10">
    <property type="entry name" value="Annexin"/>
    <property type="match status" value="4"/>
</dbReference>
<dbReference type="GO" id="GO:0005544">
    <property type="term" value="F:calcium-dependent phospholipid binding"/>
    <property type="evidence" value="ECO:0007669"/>
    <property type="project" value="UniProtKB-KW"/>
</dbReference>
<dbReference type="PANTHER" id="PTHR10502:SF102">
    <property type="entry name" value="ANNEXIN B11"/>
    <property type="match status" value="1"/>
</dbReference>
<proteinExistence type="inferred from homology"/>
<evidence type="ECO:0000256" key="2">
    <source>
        <dbReference type="ARBA" id="ARBA00022737"/>
    </source>
</evidence>
<dbReference type="PROSITE" id="PS00223">
    <property type="entry name" value="ANNEXIN_1"/>
    <property type="match status" value="1"/>
</dbReference>
<dbReference type="PANTHER" id="PTHR10502">
    <property type="entry name" value="ANNEXIN"/>
    <property type="match status" value="1"/>
</dbReference>
<evidence type="ECO:0000256" key="1">
    <source>
        <dbReference type="ARBA" id="ARBA00007831"/>
    </source>
</evidence>
<evidence type="ECO:0000256" key="4">
    <source>
        <dbReference type="RuleBase" id="RU003540"/>
    </source>
</evidence>
<dbReference type="PROSITE" id="PS51897">
    <property type="entry name" value="ANNEXIN_2"/>
    <property type="match status" value="2"/>
</dbReference>
<dbReference type="InterPro" id="IPR001464">
    <property type="entry name" value="Annexin"/>
</dbReference>